<evidence type="ECO:0000313" key="2">
    <source>
        <dbReference type="EMBL" id="EGD48996.1"/>
    </source>
</evidence>
<dbReference type="InterPro" id="IPR018768">
    <property type="entry name" value="DUF2344"/>
</dbReference>
<dbReference type="STRING" id="588581.Cpap_3424"/>
<dbReference type="AlphaFoldDB" id="F1T914"/>
<protein>
    <recommendedName>
        <fullName evidence="1">DUF2344 domain-containing protein</fullName>
    </recommendedName>
</protein>
<organism evidence="2 3">
    <name type="scientific">Ruminiclostridium papyrosolvens DSM 2782</name>
    <dbReference type="NCBI Taxonomy" id="588581"/>
    <lineage>
        <taxon>Bacteria</taxon>
        <taxon>Bacillati</taxon>
        <taxon>Bacillota</taxon>
        <taxon>Clostridia</taxon>
        <taxon>Eubacteriales</taxon>
        <taxon>Oscillospiraceae</taxon>
        <taxon>Ruminiclostridium</taxon>
    </lineage>
</organism>
<proteinExistence type="predicted"/>
<dbReference type="Pfam" id="PF10105">
    <property type="entry name" value="DUF2344"/>
    <property type="match status" value="1"/>
</dbReference>
<evidence type="ECO:0000259" key="1">
    <source>
        <dbReference type="Pfam" id="PF10105"/>
    </source>
</evidence>
<gene>
    <name evidence="2" type="ORF">Cpap_3424</name>
</gene>
<comment type="caution">
    <text evidence="2">The sequence shown here is derived from an EMBL/GenBank/DDBJ whole genome shotgun (WGS) entry which is preliminary data.</text>
</comment>
<dbReference type="eggNOG" id="COG5011">
    <property type="taxonomic scope" value="Bacteria"/>
</dbReference>
<dbReference type="NCBIfam" id="TIGR03936">
    <property type="entry name" value="sam_1_link_chp"/>
    <property type="match status" value="1"/>
</dbReference>
<name>F1T914_9FIRM</name>
<keyword evidence="3" id="KW-1185">Reference proteome</keyword>
<feature type="domain" description="DUF2344" evidence="1">
    <location>
        <begin position="9"/>
        <end position="199"/>
    </location>
</feature>
<evidence type="ECO:0000313" key="3">
    <source>
        <dbReference type="Proteomes" id="UP000003860"/>
    </source>
</evidence>
<reference evidence="2" key="1">
    <citation type="submission" date="2009-07" db="EMBL/GenBank/DDBJ databases">
        <authorList>
            <consortium name="US DOE Joint Genome Institute (JGI-PGF)"/>
            <person name="Lucas S."/>
            <person name="Copeland A."/>
            <person name="Lapidus A."/>
            <person name="Glavina del Rio T."/>
            <person name="Tice H."/>
            <person name="Bruce D."/>
            <person name="Goodwin L."/>
            <person name="Pitluck S."/>
            <person name="Larimer F."/>
            <person name="Land M.L."/>
            <person name="Mouttaki H."/>
            <person name="He Z."/>
            <person name="Zhou J."/>
            <person name="Hemme C.L."/>
        </authorList>
    </citation>
    <scope>NUCLEOTIDE SEQUENCE [LARGE SCALE GENOMIC DNA]</scope>
    <source>
        <strain evidence="2">DSM 2782</strain>
    </source>
</reference>
<reference evidence="2" key="2">
    <citation type="submission" date="2011-01" db="EMBL/GenBank/DDBJ databases">
        <title>The Non-contiguous Finished genome of Clostridium papyrosolvens.</title>
        <authorList>
            <person name="Lucas S."/>
            <person name="Copeland A."/>
            <person name="Lapidus A."/>
            <person name="Cheng J.-F."/>
            <person name="Goodwin L."/>
            <person name="Pitluck S."/>
            <person name="Misra M."/>
            <person name="Chertkov O."/>
            <person name="Detter J.C."/>
            <person name="Han C."/>
            <person name="Tapia R."/>
            <person name="Land M."/>
            <person name="Hauser L."/>
            <person name="Kyrpides N."/>
            <person name="Ivanova N."/>
            <person name="Pagani I."/>
            <person name="Mouttaki H."/>
            <person name="He Z."/>
            <person name="Zhou J."/>
            <person name="Hemme C.L."/>
            <person name="Woyke T."/>
        </authorList>
    </citation>
    <scope>NUCLEOTIDE SEQUENCE [LARGE SCALE GENOMIC DNA]</scope>
    <source>
        <strain evidence="2">DSM 2782</strain>
    </source>
</reference>
<dbReference type="Proteomes" id="UP000003860">
    <property type="component" value="Unassembled WGS sequence"/>
</dbReference>
<sequence>MEVIKLTIIRVKFRRGDEVKFISHLDLMKVFERAIRRARLPIAYSQGFNPHPGMVFGLPLGVGVTSEAEYGDFEITDDEMSAQEFADRLNLQLPKGVEVLAAKKKASKQNIMATIAASEYIVIVGTPVECNQKTLKVSIDKYLSQKEIVVKKRTKNGVKDTDIRDMIFDLNFELQPCGDFNIIRFTALVSAGSKANLKPDLLIESLCGYLGFEYEIDRIHRTKLFVRSQDQLLDPMEEVV</sequence>
<dbReference type="EMBL" id="ACXX02000002">
    <property type="protein sequence ID" value="EGD48996.1"/>
    <property type="molecule type" value="Genomic_DNA"/>
</dbReference>
<accession>F1T914</accession>